<organism evidence="2 3">
    <name type="scientific">Actinoplanes xinjiangensis</name>
    <dbReference type="NCBI Taxonomy" id="512350"/>
    <lineage>
        <taxon>Bacteria</taxon>
        <taxon>Bacillati</taxon>
        <taxon>Actinomycetota</taxon>
        <taxon>Actinomycetes</taxon>
        <taxon>Micromonosporales</taxon>
        <taxon>Micromonosporaceae</taxon>
        <taxon>Actinoplanes</taxon>
    </lineage>
</organism>
<feature type="transmembrane region" description="Helical" evidence="1">
    <location>
        <begin position="58"/>
        <end position="78"/>
    </location>
</feature>
<gene>
    <name evidence="2" type="ORF">BC793_105268</name>
</gene>
<comment type="caution">
    <text evidence="2">The sequence shown here is derived from an EMBL/GenBank/DDBJ whole genome shotgun (WGS) entry which is preliminary data.</text>
</comment>
<evidence type="ECO:0000256" key="1">
    <source>
        <dbReference type="SAM" id="Phobius"/>
    </source>
</evidence>
<sequence>MVAAAIPFGFILMTFEDTWMNDLADDGTGPVHVTAGLWAVFLLFFPGAMLWRFPRARTAAVAGWALALLPAAGLVAWAHSLMTTAG</sequence>
<feature type="transmembrane region" description="Helical" evidence="1">
    <location>
        <begin position="31"/>
        <end position="51"/>
    </location>
</feature>
<dbReference type="Proteomes" id="UP000245697">
    <property type="component" value="Unassembled WGS sequence"/>
</dbReference>
<proteinExistence type="predicted"/>
<keyword evidence="1" id="KW-0472">Membrane</keyword>
<evidence type="ECO:0000313" key="2">
    <source>
        <dbReference type="EMBL" id="PWK48918.1"/>
    </source>
</evidence>
<name>A0A316FJ39_9ACTN</name>
<evidence type="ECO:0000313" key="3">
    <source>
        <dbReference type="Proteomes" id="UP000245697"/>
    </source>
</evidence>
<keyword evidence="1" id="KW-1133">Transmembrane helix</keyword>
<dbReference type="EMBL" id="QGGR01000005">
    <property type="protein sequence ID" value="PWK48918.1"/>
    <property type="molecule type" value="Genomic_DNA"/>
</dbReference>
<keyword evidence="3" id="KW-1185">Reference proteome</keyword>
<reference evidence="2 3" key="1">
    <citation type="submission" date="2018-05" db="EMBL/GenBank/DDBJ databases">
        <title>Genomic Encyclopedia of Archaeal and Bacterial Type Strains, Phase II (KMG-II): from individual species to whole genera.</title>
        <authorList>
            <person name="Goeker M."/>
        </authorList>
    </citation>
    <scope>NUCLEOTIDE SEQUENCE [LARGE SCALE GENOMIC DNA]</scope>
    <source>
        <strain evidence="2 3">DSM 45184</strain>
    </source>
</reference>
<protein>
    <submittedName>
        <fullName evidence="2">Uncharacterized protein</fullName>
    </submittedName>
</protein>
<keyword evidence="1" id="KW-0812">Transmembrane</keyword>
<dbReference type="AlphaFoldDB" id="A0A316FJ39"/>
<accession>A0A316FJ39</accession>